<keyword evidence="2" id="KW-1133">Transmembrane helix</keyword>
<evidence type="ECO:0000313" key="3">
    <source>
        <dbReference type="EMBL" id="CAE8610212.1"/>
    </source>
</evidence>
<dbReference type="Proteomes" id="UP000654075">
    <property type="component" value="Unassembled WGS sequence"/>
</dbReference>
<feature type="region of interest" description="Disordered" evidence="1">
    <location>
        <begin position="93"/>
        <end position="117"/>
    </location>
</feature>
<dbReference type="EMBL" id="CAJNNV010024577">
    <property type="protein sequence ID" value="CAE8610212.1"/>
    <property type="molecule type" value="Genomic_DNA"/>
</dbReference>
<gene>
    <name evidence="3" type="ORF">PGLA1383_LOCUS28039</name>
    <name evidence="4" type="ORF">PGLA1383_LOCUS35406</name>
    <name evidence="5" type="ORF">PGLA2088_LOCUS32622</name>
</gene>
<evidence type="ECO:0000313" key="7">
    <source>
        <dbReference type="Proteomes" id="UP000654075"/>
    </source>
</evidence>
<feature type="transmembrane region" description="Helical" evidence="2">
    <location>
        <begin position="6"/>
        <end position="29"/>
    </location>
</feature>
<keyword evidence="2" id="KW-0812">Transmembrane</keyword>
<keyword evidence="7" id="KW-1185">Reference proteome</keyword>
<dbReference type="EMBL" id="CAJNNW010030239">
    <property type="protein sequence ID" value="CAE8702845.1"/>
    <property type="molecule type" value="Genomic_DNA"/>
</dbReference>
<proteinExistence type="predicted"/>
<organism evidence="5 6">
    <name type="scientific">Polarella glacialis</name>
    <name type="common">Dinoflagellate</name>
    <dbReference type="NCBI Taxonomy" id="89957"/>
    <lineage>
        <taxon>Eukaryota</taxon>
        <taxon>Sar</taxon>
        <taxon>Alveolata</taxon>
        <taxon>Dinophyceae</taxon>
        <taxon>Suessiales</taxon>
        <taxon>Suessiaceae</taxon>
        <taxon>Polarella</taxon>
    </lineage>
</organism>
<accession>A0A813KI52</accession>
<dbReference type="EMBL" id="CAJNNV010026273">
    <property type="protein sequence ID" value="CAE8617747.1"/>
    <property type="molecule type" value="Genomic_DNA"/>
</dbReference>
<evidence type="ECO:0000313" key="5">
    <source>
        <dbReference type="EMBL" id="CAE8702845.1"/>
    </source>
</evidence>
<dbReference type="AlphaFoldDB" id="A0A813KI52"/>
<evidence type="ECO:0000313" key="4">
    <source>
        <dbReference type="EMBL" id="CAE8617747.1"/>
    </source>
</evidence>
<feature type="non-terminal residue" evidence="5">
    <location>
        <position position="117"/>
    </location>
</feature>
<evidence type="ECO:0000313" key="6">
    <source>
        <dbReference type="Proteomes" id="UP000626109"/>
    </source>
</evidence>
<reference evidence="5" key="1">
    <citation type="submission" date="2021-02" db="EMBL/GenBank/DDBJ databases">
        <authorList>
            <person name="Dougan E. K."/>
            <person name="Rhodes N."/>
            <person name="Thang M."/>
            <person name="Chan C."/>
        </authorList>
    </citation>
    <scope>NUCLEOTIDE SEQUENCE</scope>
</reference>
<keyword evidence="2" id="KW-0472">Membrane</keyword>
<evidence type="ECO:0000256" key="1">
    <source>
        <dbReference type="SAM" id="MobiDB-lite"/>
    </source>
</evidence>
<evidence type="ECO:0000256" key="2">
    <source>
        <dbReference type="SAM" id="Phobius"/>
    </source>
</evidence>
<dbReference type="Proteomes" id="UP000626109">
    <property type="component" value="Unassembled WGS sequence"/>
</dbReference>
<feature type="compositionally biased region" description="Polar residues" evidence="1">
    <location>
        <begin position="104"/>
        <end position="117"/>
    </location>
</feature>
<name>A0A813KI52_POLGL</name>
<comment type="caution">
    <text evidence="5">The sequence shown here is derived from an EMBL/GenBank/DDBJ whole genome shotgun (WGS) entry which is preliminary data.</text>
</comment>
<protein>
    <submittedName>
        <fullName evidence="5">Uncharacterized protein</fullName>
    </submittedName>
</protein>
<sequence length="117" mass="13381">LLGVSWLVPVEASFTILQFVAFIVTWYCFSYKRHQLTHMDDPQVMLDAFAREWGSENGFRLTFYRCREEGLSYFVLAPLNFVWMAQKDLPPLPSGPSDGWSDVESPTAQRSSGPSRV</sequence>